<dbReference type="InterPro" id="IPR005180">
    <property type="entry name" value="DUF302"/>
</dbReference>
<dbReference type="InterPro" id="IPR016796">
    <property type="entry name" value="UCP021774"/>
</dbReference>
<evidence type="ECO:0000313" key="3">
    <source>
        <dbReference type="Proteomes" id="UP000579647"/>
    </source>
</evidence>
<dbReference type="SUPFAM" id="SSF103247">
    <property type="entry name" value="TT1751-like"/>
    <property type="match status" value="1"/>
</dbReference>
<evidence type="ECO:0000259" key="1">
    <source>
        <dbReference type="Pfam" id="PF03625"/>
    </source>
</evidence>
<proteinExistence type="predicted"/>
<dbReference type="Pfam" id="PF03625">
    <property type="entry name" value="DUF302"/>
    <property type="match status" value="1"/>
</dbReference>
<dbReference type="RefSeq" id="WP_184368613.1">
    <property type="nucleotide sequence ID" value="NZ_BAAAKM010000063.1"/>
</dbReference>
<accession>A0A840WT30</accession>
<dbReference type="Gene3D" id="3.30.310.70">
    <property type="entry name" value="TT1751-like domain"/>
    <property type="match status" value="1"/>
</dbReference>
<organism evidence="2 3">
    <name type="scientific">Nocardiopsis metallicus</name>
    <dbReference type="NCBI Taxonomy" id="179819"/>
    <lineage>
        <taxon>Bacteria</taxon>
        <taxon>Bacillati</taxon>
        <taxon>Actinomycetota</taxon>
        <taxon>Actinomycetes</taxon>
        <taxon>Streptosporangiales</taxon>
        <taxon>Nocardiopsidaceae</taxon>
        <taxon>Nocardiopsis</taxon>
    </lineage>
</organism>
<dbReference type="Proteomes" id="UP000579647">
    <property type="component" value="Unassembled WGS sequence"/>
</dbReference>
<dbReference type="InterPro" id="IPR035923">
    <property type="entry name" value="TT1751-like_sf"/>
</dbReference>
<dbReference type="EMBL" id="JACHDO010000001">
    <property type="protein sequence ID" value="MBB5494717.1"/>
    <property type="molecule type" value="Genomic_DNA"/>
</dbReference>
<sequence>MDYARTITLDVPYQEAVPQVKEAFKAQGFGTLTEIDVQATLKEKLGLDMEPYTILGACNPELAHRALEAEREIGLLLPCNVVVRAHDGGVLVQALDPQIMVSVPERDALQPIAEEADTRIRAALNSLNPEGA</sequence>
<dbReference type="PANTHER" id="PTHR38342">
    <property type="entry name" value="SLR5037 PROTEIN"/>
    <property type="match status" value="1"/>
</dbReference>
<feature type="domain" description="DUF302" evidence="1">
    <location>
        <begin position="35"/>
        <end position="97"/>
    </location>
</feature>
<dbReference type="PIRSF" id="PIRSF021774">
    <property type="entry name" value="UCP021774"/>
    <property type="match status" value="1"/>
</dbReference>
<name>A0A840WT30_9ACTN</name>
<dbReference type="PANTHER" id="PTHR38342:SF1">
    <property type="entry name" value="SLR5037 PROTEIN"/>
    <property type="match status" value="1"/>
</dbReference>
<evidence type="ECO:0000313" key="2">
    <source>
        <dbReference type="EMBL" id="MBB5494717.1"/>
    </source>
</evidence>
<keyword evidence="3" id="KW-1185">Reference proteome</keyword>
<reference evidence="2 3" key="1">
    <citation type="submission" date="2020-08" db="EMBL/GenBank/DDBJ databases">
        <title>Sequencing the genomes of 1000 actinobacteria strains.</title>
        <authorList>
            <person name="Klenk H.-P."/>
        </authorList>
    </citation>
    <scope>NUCLEOTIDE SEQUENCE [LARGE SCALE GENOMIC DNA]</scope>
    <source>
        <strain evidence="2 3">DSM 44598</strain>
    </source>
</reference>
<gene>
    <name evidence="2" type="ORF">HNR07_005854</name>
</gene>
<protein>
    <submittedName>
        <fullName evidence="2">Uncharacterized protein (DUF302 family)</fullName>
    </submittedName>
</protein>
<dbReference type="AlphaFoldDB" id="A0A840WT30"/>
<comment type="caution">
    <text evidence="2">The sequence shown here is derived from an EMBL/GenBank/DDBJ whole genome shotgun (WGS) entry which is preliminary data.</text>
</comment>
<dbReference type="CDD" id="cd14797">
    <property type="entry name" value="DUF302"/>
    <property type="match status" value="1"/>
</dbReference>